<feature type="region of interest" description="Disordered" evidence="1">
    <location>
        <begin position="91"/>
        <end position="118"/>
    </location>
</feature>
<name>A0A6M5YNQ7_9BACT</name>
<protein>
    <submittedName>
        <fullName evidence="2">Uncharacterized protein</fullName>
    </submittedName>
</protein>
<dbReference type="RefSeq" id="WP_171470561.1">
    <property type="nucleotide sequence ID" value="NZ_CP053452.2"/>
</dbReference>
<dbReference type="EMBL" id="CP053452">
    <property type="protein sequence ID" value="QJW94602.1"/>
    <property type="molecule type" value="Genomic_DNA"/>
</dbReference>
<dbReference type="InterPro" id="IPR011474">
    <property type="entry name" value="DUF1580"/>
</dbReference>
<organism evidence="2 3">
    <name type="scientific">Frigoriglobus tundricola</name>
    <dbReference type="NCBI Taxonomy" id="2774151"/>
    <lineage>
        <taxon>Bacteria</taxon>
        <taxon>Pseudomonadati</taxon>
        <taxon>Planctomycetota</taxon>
        <taxon>Planctomycetia</taxon>
        <taxon>Gemmatales</taxon>
        <taxon>Gemmataceae</taxon>
        <taxon>Frigoriglobus</taxon>
    </lineage>
</organism>
<accession>A0A6M5YNQ7</accession>
<dbReference type="Proteomes" id="UP000503447">
    <property type="component" value="Chromosome"/>
</dbReference>
<evidence type="ECO:0000313" key="3">
    <source>
        <dbReference type="Proteomes" id="UP000503447"/>
    </source>
</evidence>
<sequence>MTVKALQSGILTSVVSLHVLDLVNEEVVTFAELARRLGRRRANRPTHVATIHRWRLRGLNGVRLAAAKSGGIWVTTVQAYQRFVDAITQAASPEAKPPAGTPRASADQTDRSLDALGL</sequence>
<dbReference type="Pfam" id="PF07618">
    <property type="entry name" value="DUF1580"/>
    <property type="match status" value="1"/>
</dbReference>
<reference evidence="3" key="1">
    <citation type="submission" date="2020-05" db="EMBL/GenBank/DDBJ databases">
        <title>Frigoriglobus tundricola gen. nov., sp. nov., a psychrotolerant cellulolytic planctomycete of the family Gemmataceae with two divergent copies of 16S rRNA gene.</title>
        <authorList>
            <person name="Kulichevskaya I.S."/>
            <person name="Ivanova A.A."/>
            <person name="Naumoff D.G."/>
            <person name="Beletsky A.V."/>
            <person name="Rijpstra W.I.C."/>
            <person name="Sinninghe Damste J.S."/>
            <person name="Mardanov A.V."/>
            <person name="Ravin N.V."/>
            <person name="Dedysh S.N."/>
        </authorList>
    </citation>
    <scope>NUCLEOTIDE SEQUENCE [LARGE SCALE GENOMIC DNA]</scope>
    <source>
        <strain evidence="3">PL17</strain>
    </source>
</reference>
<evidence type="ECO:0000313" key="2">
    <source>
        <dbReference type="EMBL" id="QJW94602.1"/>
    </source>
</evidence>
<evidence type="ECO:0000256" key="1">
    <source>
        <dbReference type="SAM" id="MobiDB-lite"/>
    </source>
</evidence>
<feature type="compositionally biased region" description="Basic and acidic residues" evidence="1">
    <location>
        <begin position="108"/>
        <end position="118"/>
    </location>
</feature>
<proteinExistence type="predicted"/>
<dbReference type="KEGG" id="ftj:FTUN_2124"/>
<dbReference type="AlphaFoldDB" id="A0A6M5YNQ7"/>
<keyword evidence="3" id="KW-1185">Reference proteome</keyword>
<gene>
    <name evidence="2" type="ORF">FTUN_2124</name>
</gene>